<proteinExistence type="predicted"/>
<dbReference type="PANTHER" id="PTHR23534:SF1">
    <property type="entry name" value="MAJOR FACILITATOR SUPERFAMILY PROTEIN"/>
    <property type="match status" value="1"/>
</dbReference>
<dbReference type="Proteomes" id="UP000095463">
    <property type="component" value="Unassembled WGS sequence"/>
</dbReference>
<feature type="transmembrane region" description="Helical" evidence="4">
    <location>
        <begin position="12"/>
        <end position="36"/>
    </location>
</feature>
<dbReference type="SUPFAM" id="SSF103473">
    <property type="entry name" value="MFS general substrate transporter"/>
    <property type="match status" value="1"/>
</dbReference>
<feature type="transmembrane region" description="Helical" evidence="4">
    <location>
        <begin position="259"/>
        <end position="277"/>
    </location>
</feature>
<evidence type="ECO:0000259" key="5">
    <source>
        <dbReference type="PROSITE" id="PS50850"/>
    </source>
</evidence>
<feature type="transmembrane region" description="Helical" evidence="4">
    <location>
        <begin position="140"/>
        <end position="159"/>
    </location>
</feature>
<keyword evidence="2 4" id="KW-1133">Transmembrane helix</keyword>
<organism evidence="6 7">
    <name type="scientific">Devosia insulae DS-56</name>
    <dbReference type="NCBI Taxonomy" id="1116389"/>
    <lineage>
        <taxon>Bacteria</taxon>
        <taxon>Pseudomonadati</taxon>
        <taxon>Pseudomonadota</taxon>
        <taxon>Alphaproteobacteria</taxon>
        <taxon>Hyphomicrobiales</taxon>
        <taxon>Devosiaceae</taxon>
        <taxon>Devosia</taxon>
    </lineage>
</organism>
<feature type="transmembrane region" description="Helical" evidence="4">
    <location>
        <begin position="376"/>
        <end position="394"/>
    </location>
</feature>
<sequence length="404" mass="42011">MDERATGIGSPLRNIGLLAVAQAILGSNQAIIMSIASLTAATMIADKGFATVPVTLMLIGTALATGPAALLIHSLGRREGLMLGAAIAIPAGAVAALAAWLDLFWLFCLALALLGIPAAFANQYRFAAADSVPPDLRSRAISWVLFGGVVAGFLGPQISAHTKDWIPGHEFAATYLVMGLLALVAIAVISRTRLAPTVKRAEDRKAGRPLPVLLRDAGIWVPMLVAAISYSLMVLVMVAAPLAMVYVCGHTTEEAAFAIQWHIVAMFAPSFVTGAIIKRVGARLTAAIGLLLILLAAGVNLHGITTMHFNISLILLGVGWNFGFIAATAMLAAAYRPEEAAKVQAANEQVVFGVMALASIASGLLLQLIGWEAINLLAVPVAAIAILALAWVSFRPGKAQGQPG</sequence>
<dbReference type="GO" id="GO:0022857">
    <property type="term" value="F:transmembrane transporter activity"/>
    <property type="evidence" value="ECO:0007669"/>
    <property type="project" value="InterPro"/>
</dbReference>
<feature type="transmembrane region" description="Helical" evidence="4">
    <location>
        <begin position="103"/>
        <end position="120"/>
    </location>
</feature>
<dbReference type="PROSITE" id="PS50850">
    <property type="entry name" value="MFS"/>
    <property type="match status" value="1"/>
</dbReference>
<feature type="transmembrane region" description="Helical" evidence="4">
    <location>
        <begin position="219"/>
        <end position="247"/>
    </location>
</feature>
<dbReference type="PANTHER" id="PTHR23534">
    <property type="entry name" value="MFS PERMEASE"/>
    <property type="match status" value="1"/>
</dbReference>
<feature type="transmembrane region" description="Helical" evidence="4">
    <location>
        <begin position="284"/>
        <end position="305"/>
    </location>
</feature>
<dbReference type="Gene3D" id="1.20.1250.20">
    <property type="entry name" value="MFS general substrate transporter like domains"/>
    <property type="match status" value="1"/>
</dbReference>
<name>A0A1E5XIU1_9HYPH</name>
<evidence type="ECO:0000256" key="1">
    <source>
        <dbReference type="ARBA" id="ARBA00022692"/>
    </source>
</evidence>
<protein>
    <recommendedName>
        <fullName evidence="5">Major facilitator superfamily (MFS) profile domain-containing protein</fullName>
    </recommendedName>
</protein>
<evidence type="ECO:0000313" key="6">
    <source>
        <dbReference type="EMBL" id="OEO28434.1"/>
    </source>
</evidence>
<dbReference type="Pfam" id="PF07690">
    <property type="entry name" value="MFS_1"/>
    <property type="match status" value="1"/>
</dbReference>
<evidence type="ECO:0000256" key="4">
    <source>
        <dbReference type="SAM" id="Phobius"/>
    </source>
</evidence>
<evidence type="ECO:0000313" key="7">
    <source>
        <dbReference type="Proteomes" id="UP000095463"/>
    </source>
</evidence>
<keyword evidence="7" id="KW-1185">Reference proteome</keyword>
<dbReference type="InterPro" id="IPR020846">
    <property type="entry name" value="MFS_dom"/>
</dbReference>
<feature type="transmembrane region" description="Helical" evidence="4">
    <location>
        <begin position="80"/>
        <end position="97"/>
    </location>
</feature>
<keyword evidence="1 4" id="KW-0812">Transmembrane</keyword>
<feature type="transmembrane region" description="Helical" evidence="4">
    <location>
        <begin position="48"/>
        <end position="73"/>
    </location>
</feature>
<comment type="caution">
    <text evidence="6">The sequence shown here is derived from an EMBL/GenBank/DDBJ whole genome shotgun (WGS) entry which is preliminary data.</text>
</comment>
<dbReference type="InterPro" id="IPR011701">
    <property type="entry name" value="MFS"/>
</dbReference>
<feature type="transmembrane region" description="Helical" evidence="4">
    <location>
        <begin position="171"/>
        <end position="190"/>
    </location>
</feature>
<dbReference type="AlphaFoldDB" id="A0A1E5XIU1"/>
<reference evidence="6 7" key="1">
    <citation type="journal article" date="2015" name="Genome Announc.">
        <title>Genome Assemblies of Three Soil-Associated Devosia species: D. insulae, D. limi, and D. soli.</title>
        <authorList>
            <person name="Hassan Y.I."/>
            <person name="Lepp D."/>
            <person name="Zhou T."/>
        </authorList>
    </citation>
    <scope>NUCLEOTIDE SEQUENCE [LARGE SCALE GENOMIC DNA]</scope>
    <source>
        <strain evidence="6 7">DS-56</strain>
    </source>
</reference>
<evidence type="ECO:0000256" key="2">
    <source>
        <dbReference type="ARBA" id="ARBA00022989"/>
    </source>
</evidence>
<feature type="transmembrane region" description="Helical" evidence="4">
    <location>
        <begin position="350"/>
        <end position="370"/>
    </location>
</feature>
<evidence type="ECO:0000256" key="3">
    <source>
        <dbReference type="ARBA" id="ARBA00023136"/>
    </source>
</evidence>
<dbReference type="EMBL" id="LAJE02000377">
    <property type="protein sequence ID" value="OEO28434.1"/>
    <property type="molecule type" value="Genomic_DNA"/>
</dbReference>
<feature type="domain" description="Major facilitator superfamily (MFS) profile" evidence="5">
    <location>
        <begin position="219"/>
        <end position="404"/>
    </location>
</feature>
<dbReference type="RefSeq" id="WP_069912242.1">
    <property type="nucleotide sequence ID" value="NZ_LAJE02000377.1"/>
</dbReference>
<feature type="transmembrane region" description="Helical" evidence="4">
    <location>
        <begin position="311"/>
        <end position="335"/>
    </location>
</feature>
<dbReference type="OrthoDB" id="8558006at2"/>
<gene>
    <name evidence="6" type="ORF">VW23_004765</name>
</gene>
<accession>A0A1E5XIU1</accession>
<keyword evidence="3 4" id="KW-0472">Membrane</keyword>
<dbReference type="InterPro" id="IPR036259">
    <property type="entry name" value="MFS_trans_sf"/>
</dbReference>